<sequence length="90" mass="9754">MPRPHRPAGGKPVMKDRSGPKSYSPVAARASAISASAESGVRPATALFINALRAVLAAQLASPSHYSTLHIYWMKQRSSGHWDLPLESRF</sequence>
<evidence type="ECO:0000256" key="1">
    <source>
        <dbReference type="SAM" id="MobiDB-lite"/>
    </source>
</evidence>
<feature type="region of interest" description="Disordered" evidence="1">
    <location>
        <begin position="1"/>
        <end position="25"/>
    </location>
</feature>
<name>A0A7W6DJT3_9SPHN</name>
<dbReference type="AlphaFoldDB" id="A0A7W6DJT3"/>
<evidence type="ECO:0000313" key="2">
    <source>
        <dbReference type="EMBL" id="MBB3981975.1"/>
    </source>
</evidence>
<organism evidence="2 3">
    <name type="scientific">Sphingobium fontiphilum</name>
    <dbReference type="NCBI Taxonomy" id="944425"/>
    <lineage>
        <taxon>Bacteria</taxon>
        <taxon>Pseudomonadati</taxon>
        <taxon>Pseudomonadota</taxon>
        <taxon>Alphaproteobacteria</taxon>
        <taxon>Sphingomonadales</taxon>
        <taxon>Sphingomonadaceae</taxon>
        <taxon>Sphingobium</taxon>
    </lineage>
</organism>
<keyword evidence="3" id="KW-1185">Reference proteome</keyword>
<proteinExistence type="predicted"/>
<gene>
    <name evidence="2" type="ORF">GGR44_001634</name>
</gene>
<protein>
    <submittedName>
        <fullName evidence="2">Uncharacterized protein</fullName>
    </submittedName>
</protein>
<accession>A0A7W6DJT3</accession>
<dbReference type="Proteomes" id="UP000552757">
    <property type="component" value="Unassembled WGS sequence"/>
</dbReference>
<comment type="caution">
    <text evidence="2">The sequence shown here is derived from an EMBL/GenBank/DDBJ whole genome shotgun (WGS) entry which is preliminary data.</text>
</comment>
<dbReference type="EMBL" id="JACIEB010000003">
    <property type="protein sequence ID" value="MBB3981975.1"/>
    <property type="molecule type" value="Genomic_DNA"/>
</dbReference>
<evidence type="ECO:0000313" key="3">
    <source>
        <dbReference type="Proteomes" id="UP000552757"/>
    </source>
</evidence>
<reference evidence="2 3" key="1">
    <citation type="submission" date="2020-08" db="EMBL/GenBank/DDBJ databases">
        <title>Genomic Encyclopedia of Type Strains, Phase IV (KMG-IV): sequencing the most valuable type-strain genomes for metagenomic binning, comparative biology and taxonomic classification.</title>
        <authorList>
            <person name="Goeker M."/>
        </authorList>
    </citation>
    <scope>NUCLEOTIDE SEQUENCE [LARGE SCALE GENOMIC DNA]</scope>
    <source>
        <strain evidence="2 3">DSM 29348</strain>
    </source>
</reference>